<accession>A0ABS5C0P6</accession>
<dbReference type="InterPro" id="IPR009959">
    <property type="entry name" value="Cyclase_SnoaL-like"/>
</dbReference>
<dbReference type="InterPro" id="IPR011944">
    <property type="entry name" value="Steroid_delta5-4_isomerase"/>
</dbReference>
<dbReference type="PANTHER" id="PTHR38436:SF1">
    <property type="entry name" value="ESTER CYCLASE"/>
    <property type="match status" value="1"/>
</dbReference>
<dbReference type="Proteomes" id="UP000676565">
    <property type="component" value="Unassembled WGS sequence"/>
</dbReference>
<comment type="caution">
    <text evidence="1">The sequence shown here is derived from an EMBL/GenBank/DDBJ whole genome shotgun (WGS) entry which is preliminary data.</text>
</comment>
<dbReference type="Gene3D" id="3.10.450.50">
    <property type="match status" value="1"/>
</dbReference>
<reference evidence="1 2" key="1">
    <citation type="submission" date="2021-04" db="EMBL/GenBank/DDBJ databases">
        <authorList>
            <person name="Ivanova A."/>
        </authorList>
    </citation>
    <scope>NUCLEOTIDE SEQUENCE [LARGE SCALE GENOMIC DNA]</scope>
    <source>
        <strain evidence="1 2">G18</strain>
    </source>
</reference>
<dbReference type="InterPro" id="IPR032710">
    <property type="entry name" value="NTF2-like_dom_sf"/>
</dbReference>
<dbReference type="EMBL" id="JAGKQQ010000001">
    <property type="protein sequence ID" value="MBP3959559.1"/>
    <property type="molecule type" value="Genomic_DNA"/>
</dbReference>
<sequence length="129" mass="14058">MTAWEEAWNARDAEALAALYHDDAVNHQVAFGAPRVGRDTMRADFRECFAAFPDSFTRVEVTLIDGDRAAVEWFGGATWAGPFAGRASTGATFTLRGCGFFLITGGKIKAQRGYFDRATWFGQLGLPVG</sequence>
<evidence type="ECO:0000313" key="1">
    <source>
        <dbReference type="EMBL" id="MBP3959559.1"/>
    </source>
</evidence>
<protein>
    <submittedName>
        <fullName evidence="1">SgcJ/EcaC family oxidoreductase</fullName>
    </submittedName>
</protein>
<name>A0ABS5C0P6_9BACT</name>
<gene>
    <name evidence="1" type="ORF">J8F10_30310</name>
</gene>
<dbReference type="NCBIfam" id="TIGR02246">
    <property type="entry name" value="SgcJ/EcaC family oxidoreductase"/>
    <property type="match status" value="1"/>
</dbReference>
<keyword evidence="2" id="KW-1185">Reference proteome</keyword>
<organism evidence="1 2">
    <name type="scientific">Gemmata palustris</name>
    <dbReference type="NCBI Taxonomy" id="2822762"/>
    <lineage>
        <taxon>Bacteria</taxon>
        <taxon>Pseudomonadati</taxon>
        <taxon>Planctomycetota</taxon>
        <taxon>Planctomycetia</taxon>
        <taxon>Gemmatales</taxon>
        <taxon>Gemmataceae</taxon>
        <taxon>Gemmata</taxon>
    </lineage>
</organism>
<evidence type="ECO:0000313" key="2">
    <source>
        <dbReference type="Proteomes" id="UP000676565"/>
    </source>
</evidence>
<dbReference type="Pfam" id="PF07366">
    <property type="entry name" value="SnoaL"/>
    <property type="match status" value="1"/>
</dbReference>
<proteinExistence type="predicted"/>
<dbReference type="SUPFAM" id="SSF54427">
    <property type="entry name" value="NTF2-like"/>
    <property type="match status" value="1"/>
</dbReference>
<dbReference type="PANTHER" id="PTHR38436">
    <property type="entry name" value="POLYKETIDE CYCLASE SNOAL-LIKE DOMAIN"/>
    <property type="match status" value="1"/>
</dbReference>